<sequence>MLSSTAEDGEIEVRISVGSAPSKEEKAMLAIAGGGQRVKGREGLVLLCQALTVARLTAYRLMIRGEEKLNLEFDRYIPMSNGLRTQLYSAVDIDVEDSPEHFSDIAGLQEELIEVQSDVNVAPKVDESMSNTLNFLEKEVYTSKAVTPKKVTELVKEVQYSTSPEYIELTSPTKLTKMELVAIMRSLTNWRKEFKPPFQQLTCLERKDEEKRAIVTRASWRSFEVQVNGQVIHSKLSTMAFPDFTNVIDIVGDAAQGKEVKSVSVQQPITDCDIM</sequence>
<evidence type="ECO:0000313" key="1">
    <source>
        <dbReference type="EMBL" id="CAD7395365.1"/>
    </source>
</evidence>
<protein>
    <submittedName>
        <fullName evidence="1">Uncharacterized protein</fullName>
    </submittedName>
</protein>
<organism evidence="1">
    <name type="scientific">Timema cristinae</name>
    <name type="common">Walking stick</name>
    <dbReference type="NCBI Taxonomy" id="61476"/>
    <lineage>
        <taxon>Eukaryota</taxon>
        <taxon>Metazoa</taxon>
        <taxon>Ecdysozoa</taxon>
        <taxon>Arthropoda</taxon>
        <taxon>Hexapoda</taxon>
        <taxon>Insecta</taxon>
        <taxon>Pterygota</taxon>
        <taxon>Neoptera</taxon>
        <taxon>Polyneoptera</taxon>
        <taxon>Phasmatodea</taxon>
        <taxon>Timematodea</taxon>
        <taxon>Timematoidea</taxon>
        <taxon>Timematidae</taxon>
        <taxon>Timema</taxon>
    </lineage>
</organism>
<reference evidence="1" key="1">
    <citation type="submission" date="2020-11" db="EMBL/GenBank/DDBJ databases">
        <authorList>
            <person name="Tran Van P."/>
        </authorList>
    </citation>
    <scope>NUCLEOTIDE SEQUENCE</scope>
</reference>
<accession>A0A7R9CF92</accession>
<name>A0A7R9CF92_TIMCR</name>
<dbReference type="EMBL" id="OC317195">
    <property type="protein sequence ID" value="CAD7395365.1"/>
    <property type="molecule type" value="Genomic_DNA"/>
</dbReference>
<gene>
    <name evidence="1" type="ORF">TCEB3V08_LOCUS3097</name>
</gene>
<dbReference type="AlphaFoldDB" id="A0A7R9CF92"/>
<proteinExistence type="predicted"/>
<dbReference type="Gene3D" id="3.40.30.10">
    <property type="entry name" value="Glutaredoxin"/>
    <property type="match status" value="1"/>
</dbReference>